<dbReference type="InterPro" id="IPR044730">
    <property type="entry name" value="RNase_H-like_dom_plant"/>
</dbReference>
<dbReference type="EMBL" id="JAZDWU010000012">
    <property type="protein sequence ID" value="KAK9983649.1"/>
    <property type="molecule type" value="Genomic_DNA"/>
</dbReference>
<dbReference type="Proteomes" id="UP001459277">
    <property type="component" value="Unassembled WGS sequence"/>
</dbReference>
<dbReference type="AlphaFoldDB" id="A0AAW2BCE7"/>
<feature type="domain" description="RNase H type-1" evidence="1">
    <location>
        <begin position="109"/>
        <end position="218"/>
    </location>
</feature>
<evidence type="ECO:0000259" key="1">
    <source>
        <dbReference type="Pfam" id="PF13456"/>
    </source>
</evidence>
<dbReference type="Pfam" id="PF13456">
    <property type="entry name" value="RVT_3"/>
    <property type="match status" value="1"/>
</dbReference>
<comment type="caution">
    <text evidence="2">The sequence shown here is derived from an EMBL/GenBank/DDBJ whole genome shotgun (WGS) entry which is preliminary data.</text>
</comment>
<dbReference type="Gene3D" id="3.30.420.10">
    <property type="entry name" value="Ribonuclease H-like superfamily/Ribonuclease H"/>
    <property type="match status" value="1"/>
</dbReference>
<dbReference type="CDD" id="cd06222">
    <property type="entry name" value="RNase_H_like"/>
    <property type="match status" value="1"/>
</dbReference>
<name>A0AAW2BCE7_9ROSI</name>
<protein>
    <recommendedName>
        <fullName evidence="1">RNase H type-1 domain-containing protein</fullName>
    </recommendedName>
</protein>
<dbReference type="GO" id="GO:0004523">
    <property type="term" value="F:RNA-DNA hybrid ribonuclease activity"/>
    <property type="evidence" value="ECO:0007669"/>
    <property type="project" value="InterPro"/>
</dbReference>
<reference evidence="2 3" key="1">
    <citation type="submission" date="2024-01" db="EMBL/GenBank/DDBJ databases">
        <title>A telomere-to-telomere, gap-free genome of sweet tea (Lithocarpus litseifolius).</title>
        <authorList>
            <person name="Zhou J."/>
        </authorList>
    </citation>
    <scope>NUCLEOTIDE SEQUENCE [LARGE SCALE GENOMIC DNA]</scope>
    <source>
        <strain evidence="2">Zhou-2022a</strain>
        <tissue evidence="2">Leaf</tissue>
    </source>
</reference>
<dbReference type="InterPro" id="IPR012337">
    <property type="entry name" value="RNaseH-like_sf"/>
</dbReference>
<dbReference type="InterPro" id="IPR036397">
    <property type="entry name" value="RNaseH_sf"/>
</dbReference>
<keyword evidence="3" id="KW-1185">Reference proteome</keyword>
<sequence>MQQNQLYTCKENALRPEAFGIPFPLLFTPTCSIAQILRIGSESIVFRSKFPSRVLAGVLSSRLECGVYGFGVIRWSSETTPPKSLLRQKLLLKRLSLLSLVVSLVVLVRAGGGELIRDSSGAWVSGCARAIGHTTSVVAKLWALRDGINLCIELNLTNVLIKFDMKLVVDLLLKEEGTTNGNDVIIIDCKEGMQRIPRVRVRHCYREAIKCADTLARRGVVSPQDFVIY</sequence>
<dbReference type="SUPFAM" id="SSF53098">
    <property type="entry name" value="Ribonuclease H-like"/>
    <property type="match status" value="1"/>
</dbReference>
<dbReference type="InterPro" id="IPR002156">
    <property type="entry name" value="RNaseH_domain"/>
</dbReference>
<gene>
    <name evidence="2" type="ORF">SO802_033174</name>
</gene>
<dbReference type="InterPro" id="IPR053151">
    <property type="entry name" value="RNase_H-like"/>
</dbReference>
<evidence type="ECO:0000313" key="2">
    <source>
        <dbReference type="EMBL" id="KAK9983649.1"/>
    </source>
</evidence>
<organism evidence="2 3">
    <name type="scientific">Lithocarpus litseifolius</name>
    <dbReference type="NCBI Taxonomy" id="425828"/>
    <lineage>
        <taxon>Eukaryota</taxon>
        <taxon>Viridiplantae</taxon>
        <taxon>Streptophyta</taxon>
        <taxon>Embryophyta</taxon>
        <taxon>Tracheophyta</taxon>
        <taxon>Spermatophyta</taxon>
        <taxon>Magnoliopsida</taxon>
        <taxon>eudicotyledons</taxon>
        <taxon>Gunneridae</taxon>
        <taxon>Pentapetalae</taxon>
        <taxon>rosids</taxon>
        <taxon>fabids</taxon>
        <taxon>Fagales</taxon>
        <taxon>Fagaceae</taxon>
        <taxon>Lithocarpus</taxon>
    </lineage>
</organism>
<proteinExistence type="predicted"/>
<evidence type="ECO:0000313" key="3">
    <source>
        <dbReference type="Proteomes" id="UP001459277"/>
    </source>
</evidence>
<dbReference type="PANTHER" id="PTHR47723:SF19">
    <property type="entry name" value="POLYNUCLEOTIDYL TRANSFERASE, RIBONUCLEASE H-LIKE SUPERFAMILY PROTEIN"/>
    <property type="match status" value="1"/>
</dbReference>
<dbReference type="GO" id="GO:0003676">
    <property type="term" value="F:nucleic acid binding"/>
    <property type="evidence" value="ECO:0007669"/>
    <property type="project" value="InterPro"/>
</dbReference>
<accession>A0AAW2BCE7</accession>
<dbReference type="PANTHER" id="PTHR47723">
    <property type="entry name" value="OS05G0353850 PROTEIN"/>
    <property type="match status" value="1"/>
</dbReference>